<keyword evidence="2" id="KW-1185">Reference proteome</keyword>
<accession>A0A4Y2AX90</accession>
<name>A0A4Y2AX90_ARAVE</name>
<reference evidence="1 2" key="1">
    <citation type="journal article" date="2019" name="Sci. Rep.">
        <title>Orb-weaving spider Araneus ventricosus genome elucidates the spidroin gene catalogue.</title>
        <authorList>
            <person name="Kono N."/>
            <person name="Nakamura H."/>
            <person name="Ohtoshi R."/>
            <person name="Moran D.A.P."/>
            <person name="Shinohara A."/>
            <person name="Yoshida Y."/>
            <person name="Fujiwara M."/>
            <person name="Mori M."/>
            <person name="Tomita M."/>
            <person name="Arakawa K."/>
        </authorList>
    </citation>
    <scope>NUCLEOTIDE SEQUENCE [LARGE SCALE GENOMIC DNA]</scope>
</reference>
<sequence length="135" mass="15596">MPYLSELEQWFISGADAGFSKAATSTFTFGHLALGEGNKNGFPFQKCPLEFQESNKVRIFRFGLPLKTISSLKQPRIDSLKQRTTSKNAKSAKKRKRFKFRQLSRCSFQLISSALAIYENYSSYYKRFCPKEQIR</sequence>
<dbReference type="AlphaFoldDB" id="A0A4Y2AX90"/>
<organism evidence="1 2">
    <name type="scientific">Araneus ventricosus</name>
    <name type="common">Orbweaver spider</name>
    <name type="synonym">Epeira ventricosa</name>
    <dbReference type="NCBI Taxonomy" id="182803"/>
    <lineage>
        <taxon>Eukaryota</taxon>
        <taxon>Metazoa</taxon>
        <taxon>Ecdysozoa</taxon>
        <taxon>Arthropoda</taxon>
        <taxon>Chelicerata</taxon>
        <taxon>Arachnida</taxon>
        <taxon>Araneae</taxon>
        <taxon>Araneomorphae</taxon>
        <taxon>Entelegynae</taxon>
        <taxon>Araneoidea</taxon>
        <taxon>Araneidae</taxon>
        <taxon>Araneus</taxon>
    </lineage>
</organism>
<proteinExistence type="predicted"/>
<comment type="caution">
    <text evidence="1">The sequence shown here is derived from an EMBL/GenBank/DDBJ whole genome shotgun (WGS) entry which is preliminary data.</text>
</comment>
<dbReference type="EMBL" id="BGPR01000034">
    <property type="protein sequence ID" value="GBL83696.1"/>
    <property type="molecule type" value="Genomic_DNA"/>
</dbReference>
<gene>
    <name evidence="1" type="ORF">AVEN_132620_1</name>
</gene>
<protein>
    <submittedName>
        <fullName evidence="1">Uncharacterized protein</fullName>
    </submittedName>
</protein>
<evidence type="ECO:0000313" key="1">
    <source>
        <dbReference type="EMBL" id="GBL83696.1"/>
    </source>
</evidence>
<evidence type="ECO:0000313" key="2">
    <source>
        <dbReference type="Proteomes" id="UP000499080"/>
    </source>
</evidence>
<dbReference type="Proteomes" id="UP000499080">
    <property type="component" value="Unassembled WGS sequence"/>
</dbReference>